<dbReference type="GO" id="GO:0006145">
    <property type="term" value="P:purine nucleobase catabolic process"/>
    <property type="evidence" value="ECO:0007669"/>
    <property type="project" value="TreeGrafter"/>
</dbReference>
<dbReference type="InterPro" id="IPR013108">
    <property type="entry name" value="Amidohydro_3"/>
</dbReference>
<name>A0A060QJL8_9PROT</name>
<dbReference type="EMBL" id="CBLX010000024">
    <property type="protein sequence ID" value="CDG40888.1"/>
    <property type="molecule type" value="Genomic_DNA"/>
</dbReference>
<dbReference type="GO" id="GO:0004151">
    <property type="term" value="F:dihydroorotase activity"/>
    <property type="evidence" value="ECO:0007669"/>
    <property type="project" value="UniProtKB-EC"/>
</dbReference>
<accession>A0A060QJL8</accession>
<dbReference type="InterPro" id="IPR011059">
    <property type="entry name" value="Metal-dep_hydrolase_composite"/>
</dbReference>
<reference evidence="5 6" key="2">
    <citation type="journal article" date="2014" name="PLoS ONE">
        <title>Evolution of mitochondria reconstructed from the energy metabolism of living bacteria.</title>
        <authorList>
            <person name="Degli Esposti M."/>
            <person name="Chouaia B."/>
            <person name="Comandatore F."/>
            <person name="Crotti E."/>
            <person name="Sassera D."/>
            <person name="Lievens P.M."/>
            <person name="Daffonchio D."/>
            <person name="Bandi C."/>
        </authorList>
    </citation>
    <scope>NUCLEOTIDE SEQUENCE [LARGE SCALE GENOMIC DNA]</scope>
    <source>
        <strain evidence="5 6">SF2.1</strain>
    </source>
</reference>
<gene>
    <name evidence="5" type="ORF">ASAP_2843</name>
</gene>
<dbReference type="Gene3D" id="3.20.20.140">
    <property type="entry name" value="Metal-dependent hydrolases"/>
    <property type="match status" value="1"/>
</dbReference>
<proteinExistence type="predicted"/>
<dbReference type="SUPFAM" id="SSF51556">
    <property type="entry name" value="Metallo-dependent hydrolases"/>
    <property type="match status" value="1"/>
</dbReference>
<comment type="caution">
    <text evidence="5">The sequence shown here is derived from an EMBL/GenBank/DDBJ whole genome shotgun (WGS) entry which is preliminary data.</text>
</comment>
<dbReference type="GO" id="GO:0046872">
    <property type="term" value="F:metal ion binding"/>
    <property type="evidence" value="ECO:0007669"/>
    <property type="project" value="InterPro"/>
</dbReference>
<dbReference type="NCBIfam" id="TIGR00857">
    <property type="entry name" value="pyrC_multi"/>
    <property type="match status" value="1"/>
</dbReference>
<reference evidence="5 6" key="1">
    <citation type="journal article" date="2014" name="Genome Biol. Evol.">
        <title>Acetic acid bacteria genomes reveal functional traits for adaptation to life in insect guts.</title>
        <authorList>
            <person name="Chouaia B."/>
            <person name="Gaiarsa S."/>
            <person name="Crotti E."/>
            <person name="Comandatore F."/>
            <person name="Degli Esposti M."/>
            <person name="Ricci I."/>
            <person name="Alma A."/>
            <person name="Favia G."/>
            <person name="Bandi C."/>
            <person name="Daffonchio D."/>
        </authorList>
    </citation>
    <scope>NUCLEOTIDE SEQUENCE [LARGE SCALE GENOMIC DNA]</scope>
    <source>
        <strain evidence="5 6">SF2.1</strain>
    </source>
</reference>
<evidence type="ECO:0000259" key="3">
    <source>
        <dbReference type="Pfam" id="PF07969"/>
    </source>
</evidence>
<dbReference type="InterPro" id="IPR050138">
    <property type="entry name" value="DHOase/Allantoinase_Hydrolase"/>
</dbReference>
<sequence length="430" mass="44818">MTDLIFENVRLIDPVTGQESLSRLRVSDGRIAGRDKAGAEGAPEGVQSIDSQGAVLCPGLVDMRVAIGEPGFEYRETIASCARAAVAGGVTTLAALPNSKPAIDEPALVRLLRGRGEETGLVTILPYGALTKGCKGEEMAELGMLREAGAVAFTDGIHAIADTKRMRQLLAYAKGIGALVVQHPEDPSLAKGGAATAGALATRMGLPQIPAAAEAILIARDIRLAEMTGAPLHFGHVSTGEGLDLIRQAKARGLAITCDTAPPYFALNEEAIGEFRTYAKLSPPLRAEEDRLAVCAALADGTIDAIASDHAPWDADDKRLPFAQACAGGTGLTTLLGVGLSLVHDGVLTLTQLIALLTRRPAWLLGSEAGTLDIGANADLCLFNPAAEWVVEAGEQPGRAQNTPFDGKRLKGRVLGTWKNGQRVFDGAAS</sequence>
<dbReference type="PANTHER" id="PTHR43668">
    <property type="entry name" value="ALLANTOINASE"/>
    <property type="match status" value="1"/>
</dbReference>
<evidence type="ECO:0000259" key="4">
    <source>
        <dbReference type="Pfam" id="PF12890"/>
    </source>
</evidence>
<dbReference type="SUPFAM" id="SSF51338">
    <property type="entry name" value="Composite domain of metallo-dependent hydrolases"/>
    <property type="match status" value="1"/>
</dbReference>
<evidence type="ECO:0000256" key="1">
    <source>
        <dbReference type="ARBA" id="ARBA00022833"/>
    </source>
</evidence>
<dbReference type="GO" id="GO:0004038">
    <property type="term" value="F:allantoinase activity"/>
    <property type="evidence" value="ECO:0007669"/>
    <property type="project" value="TreeGrafter"/>
</dbReference>
<dbReference type="AlphaFoldDB" id="A0A060QJL8"/>
<dbReference type="InterPro" id="IPR032466">
    <property type="entry name" value="Metal_Hydrolase"/>
</dbReference>
<dbReference type="GO" id="GO:0005737">
    <property type="term" value="C:cytoplasm"/>
    <property type="evidence" value="ECO:0007669"/>
    <property type="project" value="TreeGrafter"/>
</dbReference>
<dbReference type="InterPro" id="IPR004722">
    <property type="entry name" value="DHOase"/>
</dbReference>
<protein>
    <submittedName>
        <fullName evidence="5">Dihydroorotase</fullName>
        <ecNumber evidence="5">3.5.2.3</ecNumber>
    </submittedName>
</protein>
<feature type="domain" description="Dihydroorotase catalytic" evidence="4">
    <location>
        <begin position="53"/>
        <end position="241"/>
    </location>
</feature>
<evidence type="ECO:0000313" key="5">
    <source>
        <dbReference type="EMBL" id="CDG40888.1"/>
    </source>
</evidence>
<keyword evidence="5" id="KW-0378">Hydrolase</keyword>
<feature type="domain" description="Amidohydrolase 3" evidence="3">
    <location>
        <begin position="294"/>
        <end position="425"/>
    </location>
</feature>
<keyword evidence="1" id="KW-0862">Zinc</keyword>
<dbReference type="GO" id="GO:0006221">
    <property type="term" value="P:pyrimidine nucleotide biosynthetic process"/>
    <property type="evidence" value="ECO:0007669"/>
    <property type="project" value="UniProtKB-KW"/>
</dbReference>
<evidence type="ECO:0000313" key="6">
    <source>
        <dbReference type="Proteomes" id="UP000027583"/>
    </source>
</evidence>
<dbReference type="InterPro" id="IPR024403">
    <property type="entry name" value="DHOase_cat"/>
</dbReference>
<keyword evidence="2" id="KW-0665">Pyrimidine biosynthesis</keyword>
<evidence type="ECO:0000256" key="2">
    <source>
        <dbReference type="ARBA" id="ARBA00022975"/>
    </source>
</evidence>
<dbReference type="Pfam" id="PF12890">
    <property type="entry name" value="DHOase"/>
    <property type="match status" value="1"/>
</dbReference>
<dbReference type="RefSeq" id="WP_023979361.1">
    <property type="nucleotide sequence ID" value="NZ_CBLX010000024.1"/>
</dbReference>
<dbReference type="Proteomes" id="UP000027583">
    <property type="component" value="Unassembled WGS sequence"/>
</dbReference>
<dbReference type="Gene3D" id="2.30.40.10">
    <property type="entry name" value="Urease, subunit C, domain 1"/>
    <property type="match status" value="1"/>
</dbReference>
<organism evidence="5 6">
    <name type="scientific">Asaia bogorensis</name>
    <dbReference type="NCBI Taxonomy" id="91915"/>
    <lineage>
        <taxon>Bacteria</taxon>
        <taxon>Pseudomonadati</taxon>
        <taxon>Pseudomonadota</taxon>
        <taxon>Alphaproteobacteria</taxon>
        <taxon>Acetobacterales</taxon>
        <taxon>Acetobacteraceae</taxon>
        <taxon>Asaia</taxon>
    </lineage>
</organism>
<dbReference type="eggNOG" id="COG0044">
    <property type="taxonomic scope" value="Bacteria"/>
</dbReference>
<dbReference type="Pfam" id="PF07969">
    <property type="entry name" value="Amidohydro_3"/>
    <property type="match status" value="1"/>
</dbReference>
<dbReference type="CDD" id="cd01317">
    <property type="entry name" value="DHOase_IIa"/>
    <property type="match status" value="1"/>
</dbReference>
<dbReference type="PANTHER" id="PTHR43668:SF2">
    <property type="entry name" value="ALLANTOINASE"/>
    <property type="match status" value="1"/>
</dbReference>
<dbReference type="EC" id="3.5.2.3" evidence="5"/>